<feature type="transmembrane region" description="Helical" evidence="1">
    <location>
        <begin position="21"/>
        <end position="42"/>
    </location>
</feature>
<name>A0A0E9PL59_ANGAN</name>
<protein>
    <submittedName>
        <fullName evidence="2">Uncharacterized protein</fullName>
    </submittedName>
</protein>
<evidence type="ECO:0000313" key="2">
    <source>
        <dbReference type="EMBL" id="JAH05361.1"/>
    </source>
</evidence>
<keyword evidence="1" id="KW-0472">Membrane</keyword>
<reference evidence="2" key="2">
    <citation type="journal article" date="2015" name="Fish Shellfish Immunol.">
        <title>Early steps in the European eel (Anguilla anguilla)-Vibrio vulnificus interaction in the gills: Role of the RtxA13 toxin.</title>
        <authorList>
            <person name="Callol A."/>
            <person name="Pajuelo D."/>
            <person name="Ebbesson L."/>
            <person name="Teles M."/>
            <person name="MacKenzie S."/>
            <person name="Amaro C."/>
        </authorList>
    </citation>
    <scope>NUCLEOTIDE SEQUENCE</scope>
</reference>
<keyword evidence="1" id="KW-0812">Transmembrane</keyword>
<organism evidence="2">
    <name type="scientific">Anguilla anguilla</name>
    <name type="common">European freshwater eel</name>
    <name type="synonym">Muraena anguilla</name>
    <dbReference type="NCBI Taxonomy" id="7936"/>
    <lineage>
        <taxon>Eukaryota</taxon>
        <taxon>Metazoa</taxon>
        <taxon>Chordata</taxon>
        <taxon>Craniata</taxon>
        <taxon>Vertebrata</taxon>
        <taxon>Euteleostomi</taxon>
        <taxon>Actinopterygii</taxon>
        <taxon>Neopterygii</taxon>
        <taxon>Teleostei</taxon>
        <taxon>Anguilliformes</taxon>
        <taxon>Anguillidae</taxon>
        <taxon>Anguilla</taxon>
    </lineage>
</organism>
<sequence>MDRGMYWLHMQNIKMETSEYFYFHNFFLRTWLIVSHLTSMSLEV</sequence>
<dbReference type="AlphaFoldDB" id="A0A0E9PL59"/>
<proteinExistence type="predicted"/>
<accession>A0A0E9PL59</accession>
<keyword evidence="1" id="KW-1133">Transmembrane helix</keyword>
<evidence type="ECO:0000256" key="1">
    <source>
        <dbReference type="SAM" id="Phobius"/>
    </source>
</evidence>
<reference evidence="2" key="1">
    <citation type="submission" date="2014-11" db="EMBL/GenBank/DDBJ databases">
        <authorList>
            <person name="Amaro Gonzalez C."/>
        </authorList>
    </citation>
    <scope>NUCLEOTIDE SEQUENCE</scope>
</reference>
<dbReference type="EMBL" id="GBXM01103216">
    <property type="protein sequence ID" value="JAH05361.1"/>
    <property type="molecule type" value="Transcribed_RNA"/>
</dbReference>